<feature type="domain" description="GP-PDE" evidence="1">
    <location>
        <begin position="11"/>
        <end position="246"/>
    </location>
</feature>
<accession>A0A5K7WYX6</accession>
<dbReference type="Pfam" id="PF03009">
    <property type="entry name" value="GDPD"/>
    <property type="match status" value="1"/>
</dbReference>
<dbReference type="InterPro" id="IPR017946">
    <property type="entry name" value="PLC-like_Pdiesterase_TIM-brl"/>
</dbReference>
<protein>
    <submittedName>
        <fullName evidence="2">Glycerophosphoryl diester phosphodiesterase</fullName>
    </submittedName>
</protein>
<dbReference type="RefSeq" id="WP_139692152.1">
    <property type="nucleotide sequence ID" value="NZ_AP021853.1"/>
</dbReference>
<dbReference type="PROSITE" id="PS51704">
    <property type="entry name" value="GP_PDE"/>
    <property type="match status" value="1"/>
</dbReference>
<sequence>MRELFHDQNFPLVGAHRGASAYFPENTLLSFMKAKEMGADYIELDVHLSKDEVPVIMHDAHLDRTTNGKGKLRDFTLAELKQLDAGCKFGKPFPKQEIPTLQEALNWAKGSIGVSIELKQDIEKYPNLEERVLEVIDKTDTLNQIQVMSFNHRSVRRIKELEPKIFAGIILFSELCDPLAVVKQSKADFFNAPWLFQYREAIDALHQEGYLVCGGMNDDPEKWVSMQALGIDMAETNKPDVMINHTQKGKRTSTLLKNFYAKAAL</sequence>
<dbReference type="EMBL" id="AP021853">
    <property type="protein sequence ID" value="BBN99871.1"/>
    <property type="molecule type" value="Genomic_DNA"/>
</dbReference>
<reference evidence="2 3" key="1">
    <citation type="submission" date="2019-09" db="EMBL/GenBank/DDBJ databases">
        <title>Complete genome sequence of Sporolactobacillus terrae 70-3.</title>
        <authorList>
            <person name="Tanaka N."/>
            <person name="Shiwa Y."/>
            <person name="Fujita N."/>
            <person name="Tanasupawat S."/>
        </authorList>
    </citation>
    <scope>NUCLEOTIDE SEQUENCE [LARGE SCALE GENOMIC DNA]</scope>
    <source>
        <strain evidence="2 3">70-3</strain>
    </source>
</reference>
<dbReference type="PANTHER" id="PTHR46211:SF1">
    <property type="entry name" value="GLYCEROPHOSPHODIESTER PHOSPHODIESTERASE, CYTOPLASMIC"/>
    <property type="match status" value="1"/>
</dbReference>
<dbReference type="GO" id="GO:0008081">
    <property type="term" value="F:phosphoric diester hydrolase activity"/>
    <property type="evidence" value="ECO:0007669"/>
    <property type="project" value="InterPro"/>
</dbReference>
<dbReference type="PANTHER" id="PTHR46211">
    <property type="entry name" value="GLYCEROPHOSPHORYL DIESTER PHOSPHODIESTERASE"/>
    <property type="match status" value="1"/>
</dbReference>
<proteinExistence type="predicted"/>
<dbReference type="GO" id="GO:0006629">
    <property type="term" value="P:lipid metabolic process"/>
    <property type="evidence" value="ECO:0007669"/>
    <property type="project" value="InterPro"/>
</dbReference>
<organism evidence="2 3">
    <name type="scientific">Sporolactobacillus terrae</name>
    <dbReference type="NCBI Taxonomy" id="269673"/>
    <lineage>
        <taxon>Bacteria</taxon>
        <taxon>Bacillati</taxon>
        <taxon>Bacillota</taxon>
        <taxon>Bacilli</taxon>
        <taxon>Bacillales</taxon>
        <taxon>Sporolactobacillaceae</taxon>
        <taxon>Sporolactobacillus</taxon>
    </lineage>
</organism>
<evidence type="ECO:0000313" key="3">
    <source>
        <dbReference type="Proteomes" id="UP000326951"/>
    </source>
</evidence>
<name>A0A5K7WYX6_9BACL</name>
<evidence type="ECO:0000313" key="2">
    <source>
        <dbReference type="EMBL" id="BBN99871.1"/>
    </source>
</evidence>
<dbReference type="Gene3D" id="3.20.20.190">
    <property type="entry name" value="Phosphatidylinositol (PI) phosphodiesterase"/>
    <property type="match status" value="1"/>
</dbReference>
<gene>
    <name evidence="2" type="primary">glpQ</name>
    <name evidence="2" type="ORF">St703_25760</name>
</gene>
<evidence type="ECO:0000259" key="1">
    <source>
        <dbReference type="PROSITE" id="PS51704"/>
    </source>
</evidence>
<dbReference type="SUPFAM" id="SSF51695">
    <property type="entry name" value="PLC-like phosphodiesterases"/>
    <property type="match status" value="1"/>
</dbReference>
<dbReference type="InterPro" id="IPR030395">
    <property type="entry name" value="GP_PDE_dom"/>
</dbReference>
<dbReference type="AlphaFoldDB" id="A0A5K7WYX6"/>
<dbReference type="Proteomes" id="UP000326951">
    <property type="component" value="Chromosome"/>
</dbReference>